<organism evidence="2 3">
    <name type="scientific">Laodelphax striatellus</name>
    <name type="common">Small brown planthopper</name>
    <name type="synonym">Delphax striatella</name>
    <dbReference type="NCBI Taxonomy" id="195883"/>
    <lineage>
        <taxon>Eukaryota</taxon>
        <taxon>Metazoa</taxon>
        <taxon>Ecdysozoa</taxon>
        <taxon>Arthropoda</taxon>
        <taxon>Hexapoda</taxon>
        <taxon>Insecta</taxon>
        <taxon>Pterygota</taxon>
        <taxon>Neoptera</taxon>
        <taxon>Paraneoptera</taxon>
        <taxon>Hemiptera</taxon>
        <taxon>Auchenorrhyncha</taxon>
        <taxon>Fulgoroidea</taxon>
        <taxon>Delphacidae</taxon>
        <taxon>Criomorphinae</taxon>
        <taxon>Laodelphax</taxon>
    </lineage>
</organism>
<accession>A0A482WQQ0</accession>
<comment type="caution">
    <text evidence="2">The sequence shown here is derived from an EMBL/GenBank/DDBJ whole genome shotgun (WGS) entry which is preliminary data.</text>
</comment>
<dbReference type="InterPro" id="IPR001251">
    <property type="entry name" value="CRAL-TRIO_dom"/>
</dbReference>
<dbReference type="Proteomes" id="UP000291343">
    <property type="component" value="Unassembled WGS sequence"/>
</dbReference>
<evidence type="ECO:0000313" key="3">
    <source>
        <dbReference type="Proteomes" id="UP000291343"/>
    </source>
</evidence>
<dbReference type="STRING" id="195883.A0A482WQQ0"/>
<dbReference type="OrthoDB" id="75724at2759"/>
<sequence length="433" mass="49183">MEGDCLIPSTETRVITMGSRAETDVLPTESFIEEPLSKWAYDKDDLCSSEAQPARRASEGVLIDDESNKWLQTSRRCSLESTAGRGNSVWSAEGAGAHRRGFIAFGGRASLCQLHICSEADMKSETGNWIQLGQQVLKLEDQAQVPEHIERKAHDELGETAEVRKESLHQLKCMLDKERDEHGLNSPSDNDLILLSYLRAAHFNLDGAFKKITDYYRFKQKYFDYCGNLLPQNECRAFQNNLLTVLPNRDKHGRRILVVQAGKKWDPSACSVKELVRGVMMIVKAAILEPVTQISGAVVIIDVKELGYTQMKHLISLSLAEMLVHWVQDCFPTRLKAIHVVNINALFGMVLNVFKKFLNEKFQKRVIVHNKPDTLNIEKDILPKELGGTILELPENHGMLLHKLLCLYQDKYEQVSKCGYPKDSEKKERRGWF</sequence>
<dbReference type="GO" id="GO:0016020">
    <property type="term" value="C:membrane"/>
    <property type="evidence" value="ECO:0007669"/>
    <property type="project" value="TreeGrafter"/>
</dbReference>
<gene>
    <name evidence="2" type="ORF">LSTR_LSTR008509</name>
</gene>
<evidence type="ECO:0000313" key="2">
    <source>
        <dbReference type="EMBL" id="RZF35939.1"/>
    </source>
</evidence>
<dbReference type="Gene3D" id="1.20.5.1200">
    <property type="entry name" value="Alpha-tocopherol transfer"/>
    <property type="match status" value="1"/>
</dbReference>
<protein>
    <recommendedName>
        <fullName evidence="1">CRAL-TRIO domain-containing protein</fullName>
    </recommendedName>
</protein>
<dbReference type="InParanoid" id="A0A482WQQ0"/>
<dbReference type="SMART" id="SM00516">
    <property type="entry name" value="SEC14"/>
    <property type="match status" value="1"/>
</dbReference>
<dbReference type="Gene3D" id="1.10.8.20">
    <property type="entry name" value="N-terminal domain of phosphatidylinositol transfer protein sec14p"/>
    <property type="match status" value="1"/>
</dbReference>
<dbReference type="EMBL" id="QKKF02027198">
    <property type="protein sequence ID" value="RZF35939.1"/>
    <property type="molecule type" value="Genomic_DNA"/>
</dbReference>
<dbReference type="InterPro" id="IPR036865">
    <property type="entry name" value="CRAL-TRIO_dom_sf"/>
</dbReference>
<proteinExistence type="predicted"/>
<dbReference type="AlphaFoldDB" id="A0A482WQQ0"/>
<dbReference type="SMR" id="A0A482WQQ0"/>
<reference evidence="2 3" key="1">
    <citation type="journal article" date="2017" name="Gigascience">
        <title>Genome sequence of the small brown planthopper, Laodelphax striatellus.</title>
        <authorList>
            <person name="Zhu J."/>
            <person name="Jiang F."/>
            <person name="Wang X."/>
            <person name="Yang P."/>
            <person name="Bao Y."/>
            <person name="Zhao W."/>
            <person name="Wang W."/>
            <person name="Lu H."/>
            <person name="Wang Q."/>
            <person name="Cui N."/>
            <person name="Li J."/>
            <person name="Chen X."/>
            <person name="Luo L."/>
            <person name="Yu J."/>
            <person name="Kang L."/>
            <person name="Cui F."/>
        </authorList>
    </citation>
    <scope>NUCLEOTIDE SEQUENCE [LARGE SCALE GENOMIC DNA]</scope>
    <source>
        <strain evidence="2">Lst14</strain>
    </source>
</reference>
<dbReference type="PANTHER" id="PTHR10174">
    <property type="entry name" value="ALPHA-TOCOPHEROL TRANSFER PROTEIN-RELATED"/>
    <property type="match status" value="1"/>
</dbReference>
<name>A0A482WQQ0_LAOST</name>
<evidence type="ECO:0000259" key="1">
    <source>
        <dbReference type="PROSITE" id="PS50191"/>
    </source>
</evidence>
<dbReference type="Gene3D" id="3.40.525.10">
    <property type="entry name" value="CRAL-TRIO lipid binding domain"/>
    <property type="match status" value="1"/>
</dbReference>
<feature type="domain" description="CRAL-TRIO" evidence="1">
    <location>
        <begin position="234"/>
        <end position="394"/>
    </location>
</feature>
<dbReference type="PROSITE" id="PS50191">
    <property type="entry name" value="CRAL_TRIO"/>
    <property type="match status" value="1"/>
</dbReference>
<dbReference type="PANTHER" id="PTHR10174:SF130">
    <property type="entry name" value="ALPHA-TOCOPHEROL TRANSFER PROTEIN-LIKE"/>
    <property type="match status" value="1"/>
</dbReference>
<dbReference type="SUPFAM" id="SSF52087">
    <property type="entry name" value="CRAL/TRIO domain"/>
    <property type="match status" value="1"/>
</dbReference>
<keyword evidence="3" id="KW-1185">Reference proteome</keyword>
<dbReference type="PRINTS" id="PR00180">
    <property type="entry name" value="CRETINALDHBP"/>
</dbReference>
<dbReference type="Pfam" id="PF00650">
    <property type="entry name" value="CRAL_TRIO"/>
    <property type="match status" value="1"/>
</dbReference>
<dbReference type="CDD" id="cd00170">
    <property type="entry name" value="SEC14"/>
    <property type="match status" value="1"/>
</dbReference>
<dbReference type="InterPro" id="IPR036273">
    <property type="entry name" value="CRAL/TRIO_N_dom_sf"/>
</dbReference>
<dbReference type="SUPFAM" id="SSF46938">
    <property type="entry name" value="CRAL/TRIO N-terminal domain"/>
    <property type="match status" value="1"/>
</dbReference>
<dbReference type="GO" id="GO:1902936">
    <property type="term" value="F:phosphatidylinositol bisphosphate binding"/>
    <property type="evidence" value="ECO:0007669"/>
    <property type="project" value="TreeGrafter"/>
</dbReference>